<keyword evidence="2" id="KW-0699">rRNA-binding</keyword>
<protein>
    <submittedName>
        <fullName evidence="6">Unannotated protein</fullName>
    </submittedName>
</protein>
<dbReference type="GO" id="GO:0006412">
    <property type="term" value="P:translation"/>
    <property type="evidence" value="ECO:0007669"/>
    <property type="project" value="InterPro"/>
</dbReference>
<dbReference type="PANTHER" id="PTHR36427:SF3">
    <property type="entry name" value="LARGE RIBOSOMAL SUBUNIT PROTEIN UL1M"/>
    <property type="match status" value="1"/>
</dbReference>
<dbReference type="InterPro" id="IPR023674">
    <property type="entry name" value="Ribosomal_uL1-like"/>
</dbReference>
<dbReference type="AlphaFoldDB" id="A0A6J6NKA3"/>
<dbReference type="PIRSF" id="PIRSF002155">
    <property type="entry name" value="Ribosomal_L1"/>
    <property type="match status" value="1"/>
</dbReference>
<dbReference type="InterPro" id="IPR002143">
    <property type="entry name" value="Ribosomal_uL1"/>
</dbReference>
<organism evidence="6">
    <name type="scientific">freshwater metagenome</name>
    <dbReference type="NCBI Taxonomy" id="449393"/>
    <lineage>
        <taxon>unclassified sequences</taxon>
        <taxon>metagenomes</taxon>
        <taxon>ecological metagenomes</taxon>
    </lineage>
</organism>
<dbReference type="GO" id="GO:0003735">
    <property type="term" value="F:structural constituent of ribosome"/>
    <property type="evidence" value="ECO:0007669"/>
    <property type="project" value="InterPro"/>
</dbReference>
<evidence type="ECO:0000256" key="5">
    <source>
        <dbReference type="ARBA" id="ARBA00023274"/>
    </source>
</evidence>
<dbReference type="GO" id="GO:0015934">
    <property type="term" value="C:large ribosomal subunit"/>
    <property type="evidence" value="ECO:0007669"/>
    <property type="project" value="InterPro"/>
</dbReference>
<evidence type="ECO:0000256" key="3">
    <source>
        <dbReference type="ARBA" id="ARBA00022884"/>
    </source>
</evidence>
<dbReference type="Gene3D" id="3.40.50.790">
    <property type="match status" value="1"/>
</dbReference>
<dbReference type="InterPro" id="IPR028364">
    <property type="entry name" value="Ribosomal_uL1/biogenesis"/>
</dbReference>
<gene>
    <name evidence="6" type="ORF">UFOPK2399_00432</name>
</gene>
<dbReference type="GO" id="GO:0019843">
    <property type="term" value="F:rRNA binding"/>
    <property type="evidence" value="ECO:0007669"/>
    <property type="project" value="UniProtKB-KW"/>
</dbReference>
<dbReference type="NCBIfam" id="TIGR01169">
    <property type="entry name" value="rplA_bact"/>
    <property type="match status" value="1"/>
</dbReference>
<dbReference type="PROSITE" id="PS01199">
    <property type="entry name" value="RIBOSOMAL_L1"/>
    <property type="match status" value="1"/>
</dbReference>
<dbReference type="Gene3D" id="3.30.190.20">
    <property type="match status" value="1"/>
</dbReference>
<dbReference type="PANTHER" id="PTHR36427">
    <property type="entry name" value="54S RIBOSOMAL PROTEIN L1, MITOCHONDRIAL"/>
    <property type="match status" value="1"/>
</dbReference>
<dbReference type="CDD" id="cd00403">
    <property type="entry name" value="Ribosomal_L1"/>
    <property type="match status" value="1"/>
</dbReference>
<keyword evidence="5" id="KW-0687">Ribonucleoprotein</keyword>
<evidence type="ECO:0000256" key="4">
    <source>
        <dbReference type="ARBA" id="ARBA00022980"/>
    </source>
</evidence>
<dbReference type="InterPro" id="IPR023673">
    <property type="entry name" value="Ribosomal_uL1_CS"/>
</dbReference>
<reference evidence="6" key="1">
    <citation type="submission" date="2020-05" db="EMBL/GenBank/DDBJ databases">
        <authorList>
            <person name="Chiriac C."/>
            <person name="Salcher M."/>
            <person name="Ghai R."/>
            <person name="Kavagutti S V."/>
        </authorList>
    </citation>
    <scope>NUCLEOTIDE SEQUENCE</scope>
</reference>
<accession>A0A6J6NKA3</accession>
<evidence type="ECO:0000256" key="2">
    <source>
        <dbReference type="ARBA" id="ARBA00022730"/>
    </source>
</evidence>
<dbReference type="FunFam" id="3.40.50.790:FF:000001">
    <property type="entry name" value="50S ribosomal protein L1"/>
    <property type="match status" value="1"/>
</dbReference>
<dbReference type="InterPro" id="IPR005878">
    <property type="entry name" value="Ribosom_uL1_bac-type"/>
</dbReference>
<comment type="similarity">
    <text evidence="1">Belongs to the universal ribosomal protein uL1 family.</text>
</comment>
<keyword evidence="3" id="KW-0694">RNA-binding</keyword>
<dbReference type="InterPro" id="IPR016095">
    <property type="entry name" value="Ribosomal_uL1_3-a/b-sand"/>
</dbReference>
<dbReference type="Pfam" id="PF00687">
    <property type="entry name" value="Ribosomal_L1"/>
    <property type="match status" value="1"/>
</dbReference>
<sequence length="244" mass="26293">MAQHGKQYTAARAAVDRDREYSPVDAVRLLKANQTAKFDETVEVHLLLGLNVRHADEQLRGTMMLPNGTGRTQRVAVFAEGEKAKEAEEAGADVVGSADLAKRIEEGFTDFDVAIATPDQMGNVGKLGRVLGPRGLMPNPKTGTVTFDVAKAVKDAKAGKLEYRTDRGANVHIAIGKKSFDERSLVENYAALIDEIVRAKPSAAKGRYIKKITLTSTMGPGIHVDPLKTRGIVDELVEAEAVTA</sequence>
<dbReference type="HAMAP" id="MF_01318_B">
    <property type="entry name" value="Ribosomal_uL1_B"/>
    <property type="match status" value="1"/>
</dbReference>
<name>A0A6J6NKA3_9ZZZZ</name>
<evidence type="ECO:0000313" key="6">
    <source>
        <dbReference type="EMBL" id="CAB4687070.1"/>
    </source>
</evidence>
<proteinExistence type="inferred from homology"/>
<keyword evidence="4" id="KW-0689">Ribosomal protein</keyword>
<dbReference type="EMBL" id="CAEZXP010000001">
    <property type="protein sequence ID" value="CAB4687070.1"/>
    <property type="molecule type" value="Genomic_DNA"/>
</dbReference>
<evidence type="ECO:0000256" key="1">
    <source>
        <dbReference type="ARBA" id="ARBA00010531"/>
    </source>
</evidence>
<dbReference type="SUPFAM" id="SSF56808">
    <property type="entry name" value="Ribosomal protein L1"/>
    <property type="match status" value="1"/>
</dbReference>